<comment type="subcellular location">
    <subcellularLocation>
        <location evidence="1">Cell outer membrane</location>
    </subcellularLocation>
</comment>
<dbReference type="Gene3D" id="1.20.1600.10">
    <property type="entry name" value="Outer membrane efflux proteins (OEP)"/>
    <property type="match status" value="1"/>
</dbReference>
<dbReference type="PANTHER" id="PTHR30026">
    <property type="entry name" value="OUTER MEMBRANE PROTEIN TOLC"/>
    <property type="match status" value="1"/>
</dbReference>
<dbReference type="SUPFAM" id="SSF56954">
    <property type="entry name" value="Outer membrane efflux proteins (OEP)"/>
    <property type="match status" value="1"/>
</dbReference>
<keyword evidence="9" id="KW-1185">Reference proteome</keyword>
<dbReference type="InterPro" id="IPR051906">
    <property type="entry name" value="TolC-like"/>
</dbReference>
<evidence type="ECO:0000313" key="8">
    <source>
        <dbReference type="EMBL" id="SDL46893.1"/>
    </source>
</evidence>
<reference evidence="8 9" key="1">
    <citation type="submission" date="2016-10" db="EMBL/GenBank/DDBJ databases">
        <authorList>
            <person name="de Groot N.N."/>
        </authorList>
    </citation>
    <scope>NUCLEOTIDE SEQUENCE [LARGE SCALE GENOMIC DNA]</scope>
    <source>
        <strain evidence="8 9">DSM 21668</strain>
    </source>
</reference>
<keyword evidence="3" id="KW-0813">Transport</keyword>
<dbReference type="InterPro" id="IPR003423">
    <property type="entry name" value="OMP_efflux"/>
</dbReference>
<comment type="similarity">
    <text evidence="2">Belongs to the outer membrane factor (OMF) (TC 1.B.17) family.</text>
</comment>
<organism evidence="8 9">
    <name type="scientific">Siphonobacter aquaeclarae</name>
    <dbReference type="NCBI Taxonomy" id="563176"/>
    <lineage>
        <taxon>Bacteria</taxon>
        <taxon>Pseudomonadati</taxon>
        <taxon>Bacteroidota</taxon>
        <taxon>Cytophagia</taxon>
        <taxon>Cytophagales</taxon>
        <taxon>Cytophagaceae</taxon>
        <taxon>Siphonobacter</taxon>
    </lineage>
</organism>
<dbReference type="STRING" id="563176.SAMN04488090_0951"/>
<dbReference type="GO" id="GO:0015562">
    <property type="term" value="F:efflux transmembrane transporter activity"/>
    <property type="evidence" value="ECO:0007669"/>
    <property type="project" value="InterPro"/>
</dbReference>
<dbReference type="AlphaFoldDB" id="A0A1G9KC79"/>
<dbReference type="GO" id="GO:0009279">
    <property type="term" value="C:cell outer membrane"/>
    <property type="evidence" value="ECO:0007669"/>
    <property type="project" value="UniProtKB-SubCell"/>
</dbReference>
<evidence type="ECO:0000256" key="7">
    <source>
        <dbReference type="ARBA" id="ARBA00023237"/>
    </source>
</evidence>
<keyword evidence="4" id="KW-1134">Transmembrane beta strand</keyword>
<protein>
    <submittedName>
        <fullName evidence="8">Outer membrane protein TolC</fullName>
    </submittedName>
</protein>
<keyword evidence="7" id="KW-0998">Cell outer membrane</keyword>
<dbReference type="PANTHER" id="PTHR30026:SF23">
    <property type="entry name" value="TO APRF-PUTATIVE OUTER MEMBRANE EFFLUX PROTEIN OR SECRETED ALKALINE PHOSPHATASE-RELATED"/>
    <property type="match status" value="1"/>
</dbReference>
<gene>
    <name evidence="8" type="ORF">SAMN04488090_0951</name>
</gene>
<proteinExistence type="inferred from homology"/>
<keyword evidence="6" id="KW-0472">Membrane</keyword>
<evidence type="ECO:0000256" key="4">
    <source>
        <dbReference type="ARBA" id="ARBA00022452"/>
    </source>
</evidence>
<evidence type="ECO:0000256" key="5">
    <source>
        <dbReference type="ARBA" id="ARBA00022692"/>
    </source>
</evidence>
<evidence type="ECO:0000256" key="2">
    <source>
        <dbReference type="ARBA" id="ARBA00007613"/>
    </source>
</evidence>
<sequence>MCMLFILSSLSTAFSQDNPGPEQKMTLEEAWDRVEKYNKSVKNWDLRVQISHQQQEDTRRERLPEIGVKSEYARISNLPMYEGGLLQAPTQYPVLHNFFQLKADAYLNLYEGHRQRTKEQTEEVVHALTEEQRRQAAADVRLRVAAVYLDLSRSLVFEQLTLKNMEEAEKRLAEIRELHRNGVVIRSDLLRAELQLSRQKMTLVEIRNAVELARQKLNLMIGLPEATRVVPADSEAAPVLTGDYDAYVSEAMGQAFALKIAGKQQEISELNLRQVQAGYKPRIGLFADYEYAYPQILFYPYAGALYGLGKAGLRISYPVSALYHTKHKEQAAKLEIQRQQIQLSDRQDAVRQEVREAYVHYREALERVEVSQLSTRQAEENYRIVRNTYFHQLALLTDLLDADSQLLQARFDLASARLSTRLHYYQLLNTIGK</sequence>
<evidence type="ECO:0000256" key="6">
    <source>
        <dbReference type="ARBA" id="ARBA00023136"/>
    </source>
</evidence>
<dbReference type="GO" id="GO:1990281">
    <property type="term" value="C:efflux pump complex"/>
    <property type="evidence" value="ECO:0007669"/>
    <property type="project" value="TreeGrafter"/>
</dbReference>
<dbReference type="EMBL" id="FNGS01000002">
    <property type="protein sequence ID" value="SDL46893.1"/>
    <property type="molecule type" value="Genomic_DNA"/>
</dbReference>
<keyword evidence="5" id="KW-0812">Transmembrane</keyword>
<name>A0A1G9KC79_9BACT</name>
<evidence type="ECO:0000256" key="1">
    <source>
        <dbReference type="ARBA" id="ARBA00004442"/>
    </source>
</evidence>
<dbReference type="Pfam" id="PF02321">
    <property type="entry name" value="OEP"/>
    <property type="match status" value="1"/>
</dbReference>
<evidence type="ECO:0000256" key="3">
    <source>
        <dbReference type="ARBA" id="ARBA00022448"/>
    </source>
</evidence>
<dbReference type="Proteomes" id="UP000198901">
    <property type="component" value="Unassembled WGS sequence"/>
</dbReference>
<evidence type="ECO:0000313" key="9">
    <source>
        <dbReference type="Proteomes" id="UP000198901"/>
    </source>
</evidence>
<dbReference type="GO" id="GO:0015288">
    <property type="term" value="F:porin activity"/>
    <property type="evidence" value="ECO:0007669"/>
    <property type="project" value="TreeGrafter"/>
</dbReference>
<accession>A0A1G9KC79</accession>